<feature type="compositionally biased region" description="Polar residues" evidence="5">
    <location>
        <begin position="2862"/>
        <end position="2878"/>
    </location>
</feature>
<feature type="compositionally biased region" description="Basic and acidic residues" evidence="5">
    <location>
        <begin position="1093"/>
        <end position="1103"/>
    </location>
</feature>
<feature type="compositionally biased region" description="Low complexity" evidence="5">
    <location>
        <begin position="2666"/>
        <end position="2675"/>
    </location>
</feature>
<feature type="compositionally biased region" description="Polar residues" evidence="5">
    <location>
        <begin position="1840"/>
        <end position="1861"/>
    </location>
</feature>
<evidence type="ECO:0000313" key="10">
    <source>
        <dbReference type="Proteomes" id="UP000441208"/>
    </source>
</evidence>
<feature type="compositionally biased region" description="Acidic residues" evidence="5">
    <location>
        <begin position="3261"/>
        <end position="3282"/>
    </location>
</feature>
<feature type="region of interest" description="Disordered" evidence="5">
    <location>
        <begin position="2554"/>
        <end position="2582"/>
    </location>
</feature>
<feature type="region of interest" description="Disordered" evidence="5">
    <location>
        <begin position="186"/>
        <end position="308"/>
    </location>
</feature>
<feature type="region of interest" description="Disordered" evidence="5">
    <location>
        <begin position="2132"/>
        <end position="2439"/>
    </location>
</feature>
<keyword evidence="4" id="KW-0175">Coiled coil</keyword>
<evidence type="ECO:0000256" key="2">
    <source>
        <dbReference type="ARBA" id="ARBA00022771"/>
    </source>
</evidence>
<feature type="compositionally biased region" description="Polar residues" evidence="5">
    <location>
        <begin position="235"/>
        <end position="247"/>
    </location>
</feature>
<accession>A0A6A3YXI1</accession>
<feature type="compositionally biased region" description="Polar residues" evidence="5">
    <location>
        <begin position="886"/>
        <end position="928"/>
    </location>
</feature>
<feature type="compositionally biased region" description="Basic and acidic residues" evidence="5">
    <location>
        <begin position="1998"/>
        <end position="2009"/>
    </location>
</feature>
<dbReference type="GO" id="GO:0008270">
    <property type="term" value="F:zinc ion binding"/>
    <property type="evidence" value="ECO:0007669"/>
    <property type="project" value="UniProtKB-KW"/>
</dbReference>
<feature type="compositionally biased region" description="Acidic residues" evidence="5">
    <location>
        <begin position="2093"/>
        <end position="2104"/>
    </location>
</feature>
<feature type="compositionally biased region" description="Low complexity" evidence="5">
    <location>
        <begin position="1264"/>
        <end position="1283"/>
    </location>
</feature>
<feature type="region of interest" description="Disordered" evidence="5">
    <location>
        <begin position="705"/>
        <end position="728"/>
    </location>
</feature>
<feature type="compositionally biased region" description="Acidic residues" evidence="5">
    <location>
        <begin position="217"/>
        <end position="234"/>
    </location>
</feature>
<feature type="compositionally biased region" description="Low complexity" evidence="5">
    <location>
        <begin position="2726"/>
        <end position="2767"/>
    </location>
</feature>
<feature type="compositionally biased region" description="Acidic residues" evidence="5">
    <location>
        <begin position="2964"/>
        <end position="2979"/>
    </location>
</feature>
<feature type="compositionally biased region" description="Acidic residues" evidence="5">
    <location>
        <begin position="2475"/>
        <end position="2485"/>
    </location>
</feature>
<feature type="compositionally biased region" description="Acidic residues" evidence="5">
    <location>
        <begin position="1664"/>
        <end position="1674"/>
    </location>
</feature>
<feature type="compositionally biased region" description="Acidic residues" evidence="5">
    <location>
        <begin position="3128"/>
        <end position="3144"/>
    </location>
</feature>
<feature type="compositionally biased region" description="Polar residues" evidence="5">
    <location>
        <begin position="1035"/>
        <end position="1053"/>
    </location>
</feature>
<feature type="region of interest" description="Disordered" evidence="5">
    <location>
        <begin position="1140"/>
        <end position="2106"/>
    </location>
</feature>
<dbReference type="SUPFAM" id="SSF48371">
    <property type="entry name" value="ARM repeat"/>
    <property type="match status" value="1"/>
</dbReference>
<evidence type="ECO:0000256" key="3">
    <source>
        <dbReference type="ARBA" id="ARBA00022833"/>
    </source>
</evidence>
<evidence type="ECO:0000256" key="5">
    <source>
        <dbReference type="SAM" id="MobiDB-lite"/>
    </source>
</evidence>
<dbReference type="SUPFAM" id="SSF57933">
    <property type="entry name" value="TAZ domain"/>
    <property type="match status" value="1"/>
</dbReference>
<sequence>MDVQMEDQGGASHEEKFRVYNEALVHAATCLESKCPALSGRCHKVKASIDHFVRCYGPRRKISPIESCEMCSKIWGLLCFHAKTCRTPLGQRCAVSQCDYLRDKIARKLESDRRELQEARAKIQVKLEEWPVERRIAQVEADRQQVLQLIADIRAGKARPPQMENGRYTIAYDDGEVEENVPLDHILEPKEDGGGDAAEEEEEQEKASNDAVLEQEQQQEEEEEEADAGMEEAQDSPNNLADETSNGADAAQENEESVNGDGKSDEPNINEPLEHFDQPRPEPPKHNEAFDSTRQDEDHSDPTPAGVSAERAYIVESLQLLDKRLGDSSSTKSILSTLVKQMRAYPQVTADQVHERDGERLIIDALKFHQSHAVIQCYGFVLLRRLCFLCVKSTHYLLRNGIVELVIQAMNAFAEDAILQASACGALAVFTRVQSGLNILIEYQVAQLVLSTLIYHKTYSVHTRQVHYYACEVLLELCELDDLQTLNLLCGELEEDLTGDMAPISLLLFLLRQELSLDDKKACCAVGSLLMCLAASGKRAAALMLSLNGIAELSTVMARYPTEPSIQKYSAAASKQIALCSVRQSPTKRIKDTATEILREAGSLGNTPADRQPMKKSSLRGQATSVGKRKINTTTGYGAPSYPRGAAYTSGASYRNAQGFSKVSSPYGQGTSGFGDDISTLGYPGGEFPGAATAPQQPSSLVILDGNLGMDSGVGSSNKRKQLSKEDRQSELFDAYGIQGVANSATGRPYGTKRAQLRAHLASAESPWAPPQPHGPFSSKPYSSRSEYLDHGPAYSHRDFTSSSQNRWDDNDEPHHTVYDPEWRQPRGAKRKKKNPAPRAAFQVKVENENQLRVSREARSPYPSPQRLGVATKRAAKARQKRVSAGGNSSLTGKSNNTSSESLNDYATQLFQDNASRTGAGISTSSKLTPREKDEIRERERLSFAEKLHKMIDKAKSTLANGNTTSVPAVDHSARQQKSSASSKTARRIRESSSDDKRPLSKKSRPVVNSTPKHATKEVLSPRESTETRPAKPTSGASKRQATEGQQISSGRQASVAPRAKPVASRPVIPPNAIVEQKSRSIVKSSKVATTKSADKNEAERATESITAAAPAEIVPVSSPVTDEPLQVDSDVVAMEVSPEAVDGVHVSTDTSTQQQVEPEVPSSNEAAEVEVEGAPSNVQTELKEVVDHAGPEDALSSSEPNAFEQDIATEEADVTPAPSETEIGTSLGDASLPPQEENEPDTATVVEATTDLPKTSADPPQTSVSPSEEPSALPESAEAQPSGGSATVDAMYGDVYNEFDDNGGDDEDMAVDAGTDADDNQMPVAETSDPENDVPLQGSKSGEALYDDGYDEFDEDDTPMTNGEEAEAEGVHTAGGDDNPEAEAAGETSTASVGGDSEPAPSVIEMSAEKNLPDGPAKNGSSAEGKAKDENTVHDGSVDDNDGDVGGDAPASEFAGNEPEELQELQSQTPDVDNISQQAPDELAGNTEEDSTSPDLESKPVPDPSDESNLGGGGENKPDSTVVEEGADSSDTLDGVVDAEHPDSGAQLELEPGSEAGIATLVAEPTVADNEVAEPSIQPPAAEDEAPTADIPGEPADVIAPAPDEALDAAQPQEDEDKQTKVIETGTEALVANESAPSLEQDDEESKKLSADNSVVSIQSAAYDDDNFDDEEIHQEADSNDAVSDSNPIAAPVEEVAASVDQAAEEVVDSPQDQDGETIQVADAQVDAGEANEVTPDANKEEGDSKGLTANSSELKQVQSAAYEDDDFDDAACEELSQENHTDKAEPENQTPYQEPSVDGDTEVREVNVLPEPSLSIDEAPTTSEVDEESSNEIAVENEASSEQSAVSGSDLPSESQKGNTVEALDTEMTGEVQQPDQNDSTATSDPGAVVEVPAVESDVPIMVYQDEAGENQRTAELAKYDDDAENSEAAESATAPSATDDTSASEPPDITIPADELREEEARDKPDISSQPATYDEDDFDNGGEEEQTSPSLFEDGQKDEDLKDEISIVQLASERINDEVVDTPAAETNDIDEPAVDLLEPESQEDDQQQQLAIENESIPATETAANDIADDLPLETKSELEPEVSSSEEVGDLVAADDDSNLNAPADVMSSVVVEAAPTAPLVEPEFLSATPNEQAGGEEPAQDGGLDGFDEPESAVGITPAAEEALESEPQSTNLVEPNKAEVVTDASAPEPSVEVTTENVVAEQAPDYTHGDEEFDEDLPESDPAPADVTAITINSADHLEEASQEEIQYGDADFDEGGNDTTAGKDVASESALVQDGPGEPDENAIAGTESPLPVEFTQPEESAGVVYDKPEELMDTEENAATSFPSEDAQDISEPPETTAEIAGDNDPTDDTTPGSTENAPASPSDDATIATDEKTQSEPLVSSPDATAYDEDFPDTSPENNGEVPADTSSFVEEKSVDNDDNTAADSDSSAIEAAASGVLDVVANESVQPSADVDVVPDSPPRDEGYDEGFDDDDTTPPALDSVDPVDPIPVDENTLVNADVGAPDNNFPIDTPEDIVVVESVQPRYDEGARSEPDLTVAEIVAQDEQEVKPDDCDAANSAEVEPNETHAESEVVESEAAKLAAKPEASEIGTVQLVEPDAAADSAIVESVSVETEVAESDPVDIEPEAVDLEPVEPDASELEAVESETVAAEEPEAVVPEAMTAQEPEAIEPEIIAAQEVEAAEPETIAAHAQEDVEPEIVTDKGPEAIEPEIIAAQEAETVEPETVAAAEPEAVEPEAMAAQEPEAAESETVAAEEPGLMESEVVQSELTKSDVGNLEATEAAAAESESESVEAKEPVIEDTEAEAAPEDTSQSEDAKSPTNADSTPVSEPIEPPLDEPATLEANQEELSPEVSDTANGVGQASSGSEDLPTEAVVEVEGDAVEDRNDPIVVGDNETSERIDTPQNEEYADNSASAATDAPVSEDPTDEIATEGEGGVEADTPISDTSLPVQEDADEPFYADDVDANDDPGTTDVGQNTGEVAASDTSETKEEPVTEAANPEPVDVPIDEAQSAVEEQTPIQADDYDADTPIDKPPVSARVETAPSESIQDEAVEEDARSTQHLAEATVDAPPEAPADVDVPESSEKLALEAVESQPDEIAIESPAAAATDGPATEDQYDDEDGYNDFDDQDNDGATPEAAPSVEIPTPSAAAMEAPATEDEYDEYENEDYGEEEKPVVASLPPLSTHNEPSTSAREEEIEEVADEPEEAEEEEAYANEHDDYNNEFEDDAPAPASKAPSPKKDKPTETSADEYEDDAEDDEYAEDDDVEESPPPKAAVAHSDDEMEEELGSDYADSD</sequence>
<dbReference type="InterPro" id="IPR000197">
    <property type="entry name" value="Znf_TAZ"/>
</dbReference>
<feature type="region of interest" description="Disordered" evidence="5">
    <location>
        <begin position="955"/>
        <end position="1107"/>
    </location>
</feature>
<feature type="compositionally biased region" description="Basic and acidic residues" evidence="5">
    <location>
        <begin position="1182"/>
        <end position="1192"/>
    </location>
</feature>
<feature type="region of interest" description="Disordered" evidence="5">
    <location>
        <begin position="603"/>
        <end position="625"/>
    </location>
</feature>
<feature type="compositionally biased region" description="Acidic residues" evidence="5">
    <location>
        <begin position="3295"/>
        <end position="3309"/>
    </location>
</feature>
<feature type="coiled-coil region" evidence="4">
    <location>
        <begin position="102"/>
        <end position="129"/>
    </location>
</feature>
<feature type="compositionally biased region" description="Polar residues" evidence="5">
    <location>
        <begin position="1749"/>
        <end position="1761"/>
    </location>
</feature>
<feature type="compositionally biased region" description="Acidic residues" evidence="5">
    <location>
        <begin position="1704"/>
        <end position="1717"/>
    </location>
</feature>
<dbReference type="EMBL" id="QXGB01000180">
    <property type="protein sequence ID" value="KAE9226119.1"/>
    <property type="molecule type" value="Genomic_DNA"/>
</dbReference>
<feature type="compositionally biased region" description="Basic and acidic residues" evidence="5">
    <location>
        <begin position="1426"/>
        <end position="1438"/>
    </location>
</feature>
<feature type="compositionally biased region" description="Low complexity" evidence="5">
    <location>
        <begin position="1383"/>
        <end position="1393"/>
    </location>
</feature>
<feature type="compositionally biased region" description="Polar residues" evidence="5">
    <location>
        <begin position="1873"/>
        <end position="1886"/>
    </location>
</feature>
<feature type="domain" description="TAZ-type" evidence="6">
    <location>
        <begin position="17"/>
        <end position="99"/>
    </location>
</feature>
<feature type="compositionally biased region" description="Polar residues" evidence="5">
    <location>
        <begin position="958"/>
        <end position="967"/>
    </location>
</feature>
<feature type="compositionally biased region" description="Low complexity" evidence="5">
    <location>
        <begin position="1931"/>
        <end position="1948"/>
    </location>
</feature>
<feature type="compositionally biased region" description="Low complexity" evidence="5">
    <location>
        <begin position="2456"/>
        <end position="2467"/>
    </location>
</feature>
<feature type="compositionally biased region" description="Polar residues" evidence="5">
    <location>
        <begin position="2830"/>
        <end position="2839"/>
    </location>
</feature>
<evidence type="ECO:0000313" key="9">
    <source>
        <dbReference type="Proteomes" id="UP000433483"/>
    </source>
</evidence>
<feature type="compositionally biased region" description="Acidic residues" evidence="5">
    <location>
        <begin position="1346"/>
        <end position="1369"/>
    </location>
</feature>
<feature type="compositionally biased region" description="Low complexity" evidence="5">
    <location>
        <begin position="2493"/>
        <end position="2502"/>
    </location>
</feature>
<feature type="compositionally biased region" description="Basic and acidic residues" evidence="5">
    <location>
        <begin position="262"/>
        <end position="301"/>
    </location>
</feature>
<feature type="compositionally biased region" description="Basic residues" evidence="5">
    <location>
        <begin position="827"/>
        <end position="836"/>
    </location>
</feature>
<feature type="region of interest" description="Disordered" evidence="5">
    <location>
        <begin position="761"/>
        <end position="942"/>
    </location>
</feature>
<feature type="compositionally biased region" description="Polar residues" evidence="5">
    <location>
        <begin position="1465"/>
        <end position="1480"/>
    </location>
</feature>
<feature type="compositionally biased region" description="Low complexity" evidence="5">
    <location>
        <begin position="3076"/>
        <end position="3090"/>
    </location>
</feature>
<feature type="compositionally biased region" description="Acidic residues" evidence="5">
    <location>
        <begin position="1764"/>
        <end position="1778"/>
    </location>
</feature>
<feature type="compositionally biased region" description="Basic and acidic residues" evidence="5">
    <location>
        <begin position="929"/>
        <end position="942"/>
    </location>
</feature>
<feature type="compositionally biased region" description="Polar residues" evidence="5">
    <location>
        <begin position="1080"/>
        <end position="1092"/>
    </location>
</feature>
<feature type="compositionally biased region" description="Basic and acidic residues" evidence="5">
    <location>
        <begin position="1779"/>
        <end position="1788"/>
    </location>
</feature>
<dbReference type="InterPro" id="IPR011989">
    <property type="entry name" value="ARM-like"/>
</dbReference>
<feature type="compositionally biased region" description="Acidic residues" evidence="5">
    <location>
        <begin position="2643"/>
        <end position="2665"/>
    </location>
</feature>
<dbReference type="Gene3D" id="1.25.10.10">
    <property type="entry name" value="Leucine-rich Repeat Variant"/>
    <property type="match status" value="1"/>
</dbReference>
<reference evidence="9 10" key="1">
    <citation type="submission" date="2018-08" db="EMBL/GenBank/DDBJ databases">
        <title>Genomic investigation of the strawberry pathogen Phytophthora fragariae indicates pathogenicity is determined by transcriptional variation in three key races.</title>
        <authorList>
            <person name="Adams T.M."/>
            <person name="Armitage A.D."/>
            <person name="Sobczyk M.K."/>
            <person name="Bates H.J."/>
            <person name="Dunwell J.M."/>
            <person name="Nellist C.F."/>
            <person name="Harrison R.J."/>
        </authorList>
    </citation>
    <scope>NUCLEOTIDE SEQUENCE [LARGE SCALE GENOMIC DNA]</scope>
    <source>
        <strain evidence="8 9">NOV-27</strain>
        <strain evidence="7 10">NOV-71</strain>
    </source>
</reference>
<feature type="compositionally biased region" description="Basic and acidic residues" evidence="5">
    <location>
        <begin position="846"/>
        <end position="859"/>
    </location>
</feature>
<gene>
    <name evidence="8" type="ORF">PF005_g5236</name>
    <name evidence="7" type="ORF">PF007_g1682</name>
</gene>
<evidence type="ECO:0000259" key="6">
    <source>
        <dbReference type="SMART" id="SM00551"/>
    </source>
</evidence>
<dbReference type="Proteomes" id="UP000441208">
    <property type="component" value="Unassembled WGS sequence"/>
</dbReference>
<dbReference type="InterPro" id="IPR035898">
    <property type="entry name" value="TAZ_dom_sf"/>
</dbReference>
<feature type="compositionally biased region" description="Acidic residues" evidence="5">
    <location>
        <begin position="3169"/>
        <end position="3184"/>
    </location>
</feature>
<protein>
    <recommendedName>
        <fullName evidence="6">TAZ-type domain-containing protein</fullName>
    </recommendedName>
</protein>
<feature type="compositionally biased region" description="Basic and acidic residues" evidence="5">
    <location>
        <begin position="807"/>
        <end position="825"/>
    </location>
</feature>
<dbReference type="InterPro" id="IPR016024">
    <property type="entry name" value="ARM-type_fold"/>
</dbReference>
<evidence type="ECO:0000313" key="8">
    <source>
        <dbReference type="EMBL" id="KAE9226119.1"/>
    </source>
</evidence>
<feature type="compositionally biased region" description="Acidic residues" evidence="5">
    <location>
        <begin position="2936"/>
        <end position="2949"/>
    </location>
</feature>
<keyword evidence="9" id="KW-1185">Reference proteome</keyword>
<feature type="compositionally biased region" description="Acidic residues" evidence="5">
    <location>
        <begin position="1977"/>
        <end position="1990"/>
    </location>
</feature>
<feature type="compositionally biased region" description="Acidic residues" evidence="5">
    <location>
        <begin position="1298"/>
        <end position="1320"/>
    </location>
</feature>
<feature type="region of interest" description="Disordered" evidence="5">
    <location>
        <begin position="2726"/>
        <end position="3309"/>
    </location>
</feature>
<keyword evidence="3" id="KW-0862">Zinc</keyword>
<proteinExistence type="predicted"/>
<comment type="caution">
    <text evidence="8">The sequence shown here is derived from an EMBL/GenBank/DDBJ whole genome shotgun (WGS) entry which is preliminary data.</text>
</comment>
<evidence type="ECO:0000256" key="4">
    <source>
        <dbReference type="SAM" id="Coils"/>
    </source>
</evidence>
<dbReference type="SMART" id="SM00551">
    <property type="entry name" value="ZnF_TAZ"/>
    <property type="match status" value="1"/>
</dbReference>
<dbReference type="OrthoDB" id="79847at2759"/>
<name>A0A6A3YXI1_9STRA</name>
<feature type="compositionally biased region" description="Acidic residues" evidence="5">
    <location>
        <begin position="2810"/>
        <end position="2819"/>
    </location>
</feature>
<keyword evidence="1" id="KW-0479">Metal-binding</keyword>
<dbReference type="Gene3D" id="1.20.1020.10">
    <property type="entry name" value="TAZ domain"/>
    <property type="match status" value="1"/>
</dbReference>
<organism evidence="8 9">
    <name type="scientific">Phytophthora fragariae</name>
    <dbReference type="NCBI Taxonomy" id="53985"/>
    <lineage>
        <taxon>Eukaryota</taxon>
        <taxon>Sar</taxon>
        <taxon>Stramenopiles</taxon>
        <taxon>Oomycota</taxon>
        <taxon>Peronosporomycetes</taxon>
        <taxon>Peronosporales</taxon>
        <taxon>Peronosporaceae</taxon>
        <taxon>Phytophthora</taxon>
    </lineage>
</organism>
<keyword evidence="2" id="KW-0863">Zinc-finger</keyword>
<dbReference type="EMBL" id="QXFZ01000042">
    <property type="protein sequence ID" value="KAE9137717.1"/>
    <property type="molecule type" value="Genomic_DNA"/>
</dbReference>
<feature type="compositionally biased region" description="Basic and acidic residues" evidence="5">
    <location>
        <begin position="988"/>
        <end position="999"/>
    </location>
</feature>
<feature type="compositionally biased region" description="Basic and acidic residues" evidence="5">
    <location>
        <begin position="1015"/>
        <end position="1030"/>
    </location>
</feature>
<feature type="compositionally biased region" description="Acidic residues" evidence="5">
    <location>
        <begin position="3209"/>
        <end position="3227"/>
    </location>
</feature>
<feature type="compositionally biased region" description="Polar residues" evidence="5">
    <location>
        <begin position="1652"/>
        <end position="1661"/>
    </location>
</feature>
<feature type="region of interest" description="Disordered" evidence="5">
    <location>
        <begin position="2643"/>
        <end position="2675"/>
    </location>
</feature>
<evidence type="ECO:0000256" key="1">
    <source>
        <dbReference type="ARBA" id="ARBA00022723"/>
    </source>
</evidence>
<dbReference type="Proteomes" id="UP000433483">
    <property type="component" value="Unassembled WGS sequence"/>
</dbReference>
<feature type="compositionally biased region" description="Acidic residues" evidence="5">
    <location>
        <begin position="2032"/>
        <end position="2051"/>
    </location>
</feature>
<feature type="region of interest" description="Disordered" evidence="5">
    <location>
        <begin position="2453"/>
        <end position="2524"/>
    </location>
</feature>
<feature type="compositionally biased region" description="Polar residues" evidence="5">
    <location>
        <begin position="1148"/>
        <end position="1166"/>
    </location>
</feature>
<feature type="compositionally biased region" description="Polar residues" evidence="5">
    <location>
        <begin position="3195"/>
        <end position="3205"/>
    </location>
</feature>
<evidence type="ECO:0000313" key="7">
    <source>
        <dbReference type="EMBL" id="KAE9137717.1"/>
    </source>
</evidence>